<evidence type="ECO:0000313" key="1">
    <source>
        <dbReference type="EMBL" id="STO98968.1"/>
    </source>
</evidence>
<dbReference type="AlphaFoldDB" id="A0A377J8G3"/>
<reference evidence="1 2" key="1">
    <citation type="submission" date="2018-06" db="EMBL/GenBank/DDBJ databases">
        <authorList>
            <consortium name="Pathogen Informatics"/>
            <person name="Doyle S."/>
        </authorList>
    </citation>
    <scope>NUCLEOTIDE SEQUENCE [LARGE SCALE GENOMIC DNA]</scope>
    <source>
        <strain evidence="1 2">NCTC11645</strain>
    </source>
</reference>
<gene>
    <name evidence="1" type="ORF">NCTC11645_03765</name>
</gene>
<protein>
    <submittedName>
        <fullName evidence="1">Uncharacterized protein</fullName>
    </submittedName>
</protein>
<accession>A0A377J8G3</accession>
<sequence>MSAIGGKALGFEYIHSYMIQAILIFLRTSNAL</sequence>
<name>A0A377J8G3_GRIHO</name>
<proteinExistence type="predicted"/>
<organism evidence="1 2">
    <name type="scientific">Grimontia hollisae</name>
    <name type="common">Vibrio hollisae</name>
    <dbReference type="NCBI Taxonomy" id="673"/>
    <lineage>
        <taxon>Bacteria</taxon>
        <taxon>Pseudomonadati</taxon>
        <taxon>Pseudomonadota</taxon>
        <taxon>Gammaproteobacteria</taxon>
        <taxon>Vibrionales</taxon>
        <taxon>Vibrionaceae</taxon>
        <taxon>Grimontia</taxon>
    </lineage>
</organism>
<dbReference type="Proteomes" id="UP000254512">
    <property type="component" value="Unassembled WGS sequence"/>
</dbReference>
<evidence type="ECO:0000313" key="2">
    <source>
        <dbReference type="Proteomes" id="UP000254512"/>
    </source>
</evidence>
<dbReference type="EMBL" id="UGHD01000004">
    <property type="protein sequence ID" value="STO98968.1"/>
    <property type="molecule type" value="Genomic_DNA"/>
</dbReference>